<keyword evidence="3" id="KW-1185">Reference proteome</keyword>
<dbReference type="EMBL" id="ABCS01000015">
    <property type="protein sequence ID" value="EDM79894.1"/>
    <property type="molecule type" value="Genomic_DNA"/>
</dbReference>
<proteinExistence type="predicted"/>
<gene>
    <name evidence="2" type="ORF">PPSIR1_22671</name>
</gene>
<protein>
    <recommendedName>
        <fullName evidence="4">Lipoprotein</fullName>
    </recommendedName>
</protein>
<keyword evidence="1" id="KW-0732">Signal</keyword>
<evidence type="ECO:0008006" key="4">
    <source>
        <dbReference type="Google" id="ProtNLM"/>
    </source>
</evidence>
<comment type="caution">
    <text evidence="2">The sequence shown here is derived from an EMBL/GenBank/DDBJ whole genome shotgun (WGS) entry which is preliminary data.</text>
</comment>
<evidence type="ECO:0000313" key="2">
    <source>
        <dbReference type="EMBL" id="EDM79894.1"/>
    </source>
</evidence>
<dbReference type="RefSeq" id="WP_006970906.1">
    <property type="nucleotide sequence ID" value="NZ_ABCS01000015.1"/>
</dbReference>
<sequence length="166" mass="17139">MNSALGLLVALSLPACDGSADACDPAPSELEPIGAELYSVSAADGTGPRALYRAGARVQLLVGFDGEAEVRATLSEEAEALIDQVESSLATGQALGSFDGSCLTFVDRPRASLSLEVYNSSLRFSYAWGCPPTGLAELDAMLRELTDALVSCAPSPLVLECGVVEP</sequence>
<feature type="signal peptide" evidence="1">
    <location>
        <begin position="1"/>
        <end position="22"/>
    </location>
</feature>
<reference evidence="2 3" key="1">
    <citation type="submission" date="2007-06" db="EMBL/GenBank/DDBJ databases">
        <authorList>
            <person name="Shimkets L."/>
            <person name="Ferriera S."/>
            <person name="Johnson J."/>
            <person name="Kravitz S."/>
            <person name="Beeson K."/>
            <person name="Sutton G."/>
            <person name="Rogers Y.-H."/>
            <person name="Friedman R."/>
            <person name="Frazier M."/>
            <person name="Venter J.C."/>
        </authorList>
    </citation>
    <scope>NUCLEOTIDE SEQUENCE [LARGE SCALE GENOMIC DNA]</scope>
    <source>
        <strain evidence="2 3">SIR-1</strain>
    </source>
</reference>
<evidence type="ECO:0000256" key="1">
    <source>
        <dbReference type="SAM" id="SignalP"/>
    </source>
</evidence>
<dbReference type="AlphaFoldDB" id="A6G2F7"/>
<accession>A6G2F7</accession>
<name>A6G2F7_9BACT</name>
<evidence type="ECO:0000313" key="3">
    <source>
        <dbReference type="Proteomes" id="UP000005801"/>
    </source>
</evidence>
<dbReference type="Proteomes" id="UP000005801">
    <property type="component" value="Unassembled WGS sequence"/>
</dbReference>
<organism evidence="2 3">
    <name type="scientific">Plesiocystis pacifica SIR-1</name>
    <dbReference type="NCBI Taxonomy" id="391625"/>
    <lineage>
        <taxon>Bacteria</taxon>
        <taxon>Pseudomonadati</taxon>
        <taxon>Myxococcota</taxon>
        <taxon>Polyangia</taxon>
        <taxon>Nannocystales</taxon>
        <taxon>Nannocystaceae</taxon>
        <taxon>Plesiocystis</taxon>
    </lineage>
</organism>
<feature type="chain" id="PRO_5002693576" description="Lipoprotein" evidence="1">
    <location>
        <begin position="23"/>
        <end position="166"/>
    </location>
</feature>